<dbReference type="Pfam" id="PF05145">
    <property type="entry name" value="AbrB"/>
    <property type="match status" value="1"/>
</dbReference>
<gene>
    <name evidence="2" type="ORF">LVJ83_12270</name>
</gene>
<feature type="transmembrane region" description="Helical" evidence="1">
    <location>
        <begin position="148"/>
        <end position="167"/>
    </location>
</feature>
<keyword evidence="1" id="KW-0812">Transmembrane</keyword>
<feature type="transmembrane region" description="Helical" evidence="1">
    <location>
        <begin position="207"/>
        <end position="228"/>
    </location>
</feature>
<organism evidence="2 3">
    <name type="scientific">Uruburuella testudinis</name>
    <dbReference type="NCBI Taxonomy" id="1282863"/>
    <lineage>
        <taxon>Bacteria</taxon>
        <taxon>Pseudomonadati</taxon>
        <taxon>Pseudomonadota</taxon>
        <taxon>Betaproteobacteria</taxon>
        <taxon>Neisseriales</taxon>
        <taxon>Neisseriaceae</taxon>
        <taxon>Uruburuella</taxon>
    </lineage>
</organism>
<dbReference type="InterPro" id="IPR017516">
    <property type="entry name" value="AbrB_dup"/>
</dbReference>
<keyword evidence="1" id="KW-0472">Membrane</keyword>
<feature type="transmembrane region" description="Helical" evidence="1">
    <location>
        <begin position="73"/>
        <end position="95"/>
    </location>
</feature>
<evidence type="ECO:0000313" key="2">
    <source>
        <dbReference type="EMBL" id="UOO81680.1"/>
    </source>
</evidence>
<keyword evidence="3" id="KW-1185">Reference proteome</keyword>
<dbReference type="NCBIfam" id="TIGR03082">
    <property type="entry name" value="Gneg_AbrB_dup"/>
    <property type="match status" value="2"/>
</dbReference>
<evidence type="ECO:0000313" key="3">
    <source>
        <dbReference type="Proteomes" id="UP000829817"/>
    </source>
</evidence>
<dbReference type="Proteomes" id="UP000829817">
    <property type="component" value="Chromosome"/>
</dbReference>
<feature type="transmembrane region" description="Helical" evidence="1">
    <location>
        <begin position="260"/>
        <end position="284"/>
    </location>
</feature>
<dbReference type="PANTHER" id="PTHR38457:SF1">
    <property type="entry name" value="REGULATOR ABRB-RELATED"/>
    <property type="match status" value="1"/>
</dbReference>
<feature type="transmembrane region" description="Helical" evidence="1">
    <location>
        <begin position="179"/>
        <end position="198"/>
    </location>
</feature>
<reference evidence="2 3" key="1">
    <citation type="journal article" date="2022" name="Res Sq">
        <title>Evolution of multicellular longitudinally dividing oral cavity symbionts (Neisseriaceae).</title>
        <authorList>
            <person name="Nyongesa S."/>
            <person name="Weber P."/>
            <person name="Bernet E."/>
            <person name="Pullido F."/>
            <person name="Nieckarz M."/>
            <person name="Delaby M."/>
            <person name="Nieves C."/>
            <person name="Viehboeck T."/>
            <person name="Krause N."/>
            <person name="Rivera-Millot A."/>
            <person name="Nakamura A."/>
            <person name="Vischer N."/>
            <person name="VanNieuwenhze M."/>
            <person name="Brun Y."/>
            <person name="Cava F."/>
            <person name="Bulgheresi S."/>
            <person name="Veyrier F."/>
        </authorList>
    </citation>
    <scope>NUCLEOTIDE SEQUENCE [LARGE SCALE GENOMIC DNA]</scope>
    <source>
        <strain evidence="2 3">CCUG 63373m</strain>
    </source>
</reference>
<sequence length="346" mass="36790">MHTSRRLISGFLTALAGAQLALWLHLPLPWLLGPLLLTAACSSRGWPVDSHPIFRNAGQWCIGTSLGLYFTPAMLGVVAANIPAISAAVVFAVLLGGCGAAAYCRFGGVDFKTAWFASAIGGASEMANLAAHHQAQVDKVVSAHSLRVLLVVLIIPFAYQFAGIHGLDDGAAFGKNPHIDYGGFLALIGWTALFGWAFKQLGWINPWVFGPLLAAIILTAQNIHLSAIPTPLQYLGQLFIGWSLGCKFTPGFFRRAPRFLTAVALVTLIGLLLTTLAAWCVSHASGLHYPTVLLGMSPGGIAEMTITAKALQLGVPLVTVFHVCRMVCVLLSTGTLYRLLAKHINS</sequence>
<dbReference type="RefSeq" id="WP_244784950.1">
    <property type="nucleotide sequence ID" value="NZ_CP091508.1"/>
</dbReference>
<accession>A0ABY4DRM4</accession>
<evidence type="ECO:0000256" key="1">
    <source>
        <dbReference type="SAM" id="Phobius"/>
    </source>
</evidence>
<feature type="transmembrane region" description="Helical" evidence="1">
    <location>
        <begin position="320"/>
        <end position="340"/>
    </location>
</feature>
<keyword evidence="1" id="KW-1133">Transmembrane helix</keyword>
<feature type="transmembrane region" description="Helical" evidence="1">
    <location>
        <begin position="7"/>
        <end position="26"/>
    </location>
</feature>
<proteinExistence type="predicted"/>
<protein>
    <submittedName>
        <fullName evidence="2">AbrB family transcriptional regulator</fullName>
    </submittedName>
</protein>
<dbReference type="EMBL" id="CP091508">
    <property type="protein sequence ID" value="UOO81680.1"/>
    <property type="molecule type" value="Genomic_DNA"/>
</dbReference>
<dbReference type="PANTHER" id="PTHR38457">
    <property type="entry name" value="REGULATOR ABRB-RELATED"/>
    <property type="match status" value="1"/>
</dbReference>
<name>A0ABY4DRM4_9NEIS</name>
<dbReference type="PIRSF" id="PIRSF038991">
    <property type="entry name" value="Protein_AbrB"/>
    <property type="match status" value="1"/>
</dbReference>
<dbReference type="InterPro" id="IPR007820">
    <property type="entry name" value="AbrB_fam"/>
</dbReference>